<evidence type="ECO:0008006" key="3">
    <source>
        <dbReference type="Google" id="ProtNLM"/>
    </source>
</evidence>
<organism evidence="1 2">
    <name type="scientific">Botrimarina hoheduenensis</name>
    <dbReference type="NCBI Taxonomy" id="2528000"/>
    <lineage>
        <taxon>Bacteria</taxon>
        <taxon>Pseudomonadati</taxon>
        <taxon>Planctomycetota</taxon>
        <taxon>Planctomycetia</taxon>
        <taxon>Pirellulales</taxon>
        <taxon>Lacipirellulaceae</taxon>
        <taxon>Botrimarina</taxon>
    </lineage>
</organism>
<evidence type="ECO:0000313" key="1">
    <source>
        <dbReference type="EMBL" id="TWT41440.1"/>
    </source>
</evidence>
<gene>
    <name evidence="1" type="ORF">Pla111_31550</name>
</gene>
<dbReference type="Proteomes" id="UP000318995">
    <property type="component" value="Unassembled WGS sequence"/>
</dbReference>
<reference evidence="1 2" key="1">
    <citation type="submission" date="2019-02" db="EMBL/GenBank/DDBJ databases">
        <title>Deep-cultivation of Planctomycetes and their phenomic and genomic characterization uncovers novel biology.</title>
        <authorList>
            <person name="Wiegand S."/>
            <person name="Jogler M."/>
            <person name="Boedeker C."/>
            <person name="Pinto D."/>
            <person name="Vollmers J."/>
            <person name="Rivas-Marin E."/>
            <person name="Kohn T."/>
            <person name="Peeters S.H."/>
            <person name="Heuer A."/>
            <person name="Rast P."/>
            <person name="Oberbeckmann S."/>
            <person name="Bunk B."/>
            <person name="Jeske O."/>
            <person name="Meyerdierks A."/>
            <person name="Storesund J.E."/>
            <person name="Kallscheuer N."/>
            <person name="Luecker S."/>
            <person name="Lage O.M."/>
            <person name="Pohl T."/>
            <person name="Merkel B.J."/>
            <person name="Hornburger P."/>
            <person name="Mueller R.-W."/>
            <person name="Bruemmer F."/>
            <person name="Labrenz M."/>
            <person name="Spormann A.M."/>
            <person name="Op Den Camp H."/>
            <person name="Overmann J."/>
            <person name="Amann R."/>
            <person name="Jetten M.S.M."/>
            <person name="Mascher T."/>
            <person name="Medema M.H."/>
            <person name="Devos D.P."/>
            <person name="Kaster A.-K."/>
            <person name="Ovreas L."/>
            <person name="Rohde M."/>
            <person name="Galperin M.Y."/>
            <person name="Jogler C."/>
        </authorList>
    </citation>
    <scope>NUCLEOTIDE SEQUENCE [LARGE SCALE GENOMIC DNA]</scope>
    <source>
        <strain evidence="1 2">Pla111</strain>
    </source>
</reference>
<sequence>MKKVMPCRADRLVRLCCRPTVRLSLAAGLFAGAFILLGGAVPADAGGLIRAPAVGGIYIDTEGVVSAPAEDATEQLRAAWEASLAPVPENLDPLVDLRMVSLRGVEAALAESARTDEPLPDAVRYLAGLQRVQFVFVHPPKTGEPGSGDIVLAGPAEGWRVDELGNTVGKTTGRPVVMLEDLIVGLRAAEAANGPGISCSIDPTPGGLVNAQRVNLTPQDGPLVAARKLEQAIGQQVITISGTPSTSHFARSLVAADFRMKRLAMGFEPAPIAGLPSYLDLIQRMPRSSSMLPRWWLATNYQPLAKDNQGLAWELRGQGVKCLAEQDYIDADGKAQRGAKAGGDASRWADRLTENFEDLSAQDSAFGQVRNAFDVAVVGALLLKEGLWDASGLVARQLNEEYVLEAYEAPEAVATKAAFVKKRGGWVISASGGVQVYPWLVANETVTENERLTNVSTRAVAPEGAGWWW</sequence>
<dbReference type="OrthoDB" id="233246at2"/>
<proteinExistence type="predicted"/>
<dbReference type="EMBL" id="SJPH01000009">
    <property type="protein sequence ID" value="TWT41440.1"/>
    <property type="molecule type" value="Genomic_DNA"/>
</dbReference>
<name>A0A5C5VT28_9BACT</name>
<keyword evidence="2" id="KW-1185">Reference proteome</keyword>
<protein>
    <recommendedName>
        <fullName evidence="3">DUF1598 domain-containing protein</fullName>
    </recommendedName>
</protein>
<evidence type="ECO:0000313" key="2">
    <source>
        <dbReference type="Proteomes" id="UP000318995"/>
    </source>
</evidence>
<dbReference type="InterPro" id="IPR011487">
    <property type="entry name" value="DUF1598"/>
</dbReference>
<accession>A0A5C5VT28</accession>
<comment type="caution">
    <text evidence="1">The sequence shown here is derived from an EMBL/GenBank/DDBJ whole genome shotgun (WGS) entry which is preliminary data.</text>
</comment>
<dbReference type="AlphaFoldDB" id="A0A5C5VT28"/>
<dbReference type="Pfam" id="PF07643">
    <property type="entry name" value="DUF1598"/>
    <property type="match status" value="1"/>
</dbReference>